<dbReference type="EMBL" id="CAACVS010000141">
    <property type="protein sequence ID" value="VEU37784.1"/>
    <property type="molecule type" value="Genomic_DNA"/>
</dbReference>
<dbReference type="Gene3D" id="3.60.21.10">
    <property type="match status" value="2"/>
</dbReference>
<dbReference type="GO" id="GO:0016787">
    <property type="term" value="F:hydrolase activity"/>
    <property type="evidence" value="ECO:0007669"/>
    <property type="project" value="InterPro"/>
</dbReference>
<feature type="compositionally biased region" description="Polar residues" evidence="1">
    <location>
        <begin position="474"/>
        <end position="487"/>
    </location>
</feature>
<protein>
    <recommendedName>
        <fullName evidence="3">Calcineurin-like phosphoesterase domain-containing protein</fullName>
    </recommendedName>
</protein>
<dbReference type="SUPFAM" id="SSF56300">
    <property type="entry name" value="Metallo-dependent phosphatases"/>
    <property type="match status" value="1"/>
</dbReference>
<dbReference type="InterPro" id="IPR004843">
    <property type="entry name" value="Calcineurin-like_PHP"/>
</dbReference>
<gene>
    <name evidence="4" type="ORF">PSNMU_V1.4_AUG-EV-PASAV3_0045920</name>
</gene>
<feature type="domain" description="Calcineurin-like phosphoesterase" evidence="3">
    <location>
        <begin position="519"/>
        <end position="681"/>
    </location>
</feature>
<evidence type="ECO:0000313" key="4">
    <source>
        <dbReference type="EMBL" id="VEU37784.1"/>
    </source>
</evidence>
<dbReference type="AlphaFoldDB" id="A0A448Z6X4"/>
<sequence>MFFSPAILLPLLSTLLAANKNRRTTNSNYLKNTHHMILHQFVDQKQKQDSDDQLPSIFESTSAVWIDMENVRGKSGFALSHKEVLDKTELWTKHFGLENRVIVVVDHGGSKPTAFFKEDQNLAVVFSGNNCKADDVIAKGVGAPCFPFFGWQDADESADSSGTSSPRGKQRRAGGVGKTIVVTADNELMSRCRRAAKNEYHLVNPQTFLDDLEWVANEVRERKREREQQQESDSNDEESSVSTATSEALSLEEEFKLSRLDTEIKLRGQLIDAEVQLGDRKRKGKNITNKRRKKLEARVKSLKRKLALRGPSLLDQLTRAASEEVGSEESDEQDANRLLREQQDLLLEKWRELQYRPPRKEQTGDRVIYAERLRRELEADEQVTTDMIEIGSNESESEAKKSLSSARLFVQHVNDGELFATTKQQTRSTARATIINLEDAVLAKQNALLSSPAPKLTKEQRLALMTSGPVEQPEASSNRSENESTYNLPPDVTVPLSPEMSTKERLQFKVDKDLQTLDIVVVSDTHGFEGQLGDDLPKGDVLLHLGDFALEGSTEKESRGLAAFDKWLAKQPHDYKIVIRGNHDPFKVHFPTSKALYVTNPTSISVGGFECALVPHCNARKLSATKGLPPTCDLVASHVPPFKVLDRTYSGKHVGSSFLNNFIRGMALGPPKLWLVGHIHEGRGVAKRTRFGGQDFTNGREKH</sequence>
<dbReference type="PANTHER" id="PTHR12905">
    <property type="entry name" value="METALLOPHOSPHOESTERASE"/>
    <property type="match status" value="1"/>
</dbReference>
<evidence type="ECO:0000256" key="2">
    <source>
        <dbReference type="SAM" id="SignalP"/>
    </source>
</evidence>
<feature type="signal peptide" evidence="2">
    <location>
        <begin position="1"/>
        <end position="18"/>
    </location>
</feature>
<accession>A0A448Z6X4</accession>
<feature type="region of interest" description="Disordered" evidence="1">
    <location>
        <begin position="156"/>
        <end position="176"/>
    </location>
</feature>
<evidence type="ECO:0000256" key="1">
    <source>
        <dbReference type="SAM" id="MobiDB-lite"/>
    </source>
</evidence>
<proteinExistence type="predicted"/>
<evidence type="ECO:0000259" key="3">
    <source>
        <dbReference type="Pfam" id="PF00149"/>
    </source>
</evidence>
<keyword evidence="2" id="KW-0732">Signal</keyword>
<dbReference type="InterPro" id="IPR029052">
    <property type="entry name" value="Metallo-depent_PP-like"/>
</dbReference>
<feature type="region of interest" description="Disordered" evidence="1">
    <location>
        <begin position="467"/>
        <end position="497"/>
    </location>
</feature>
<dbReference type="OrthoDB" id="630188at2759"/>
<dbReference type="Proteomes" id="UP000291116">
    <property type="component" value="Unassembled WGS sequence"/>
</dbReference>
<reference evidence="4 5" key="1">
    <citation type="submission" date="2019-01" db="EMBL/GenBank/DDBJ databases">
        <authorList>
            <person name="Ferrante I. M."/>
        </authorList>
    </citation>
    <scope>NUCLEOTIDE SEQUENCE [LARGE SCALE GENOMIC DNA]</scope>
    <source>
        <strain evidence="4 5">B856</strain>
    </source>
</reference>
<dbReference type="Pfam" id="PF00149">
    <property type="entry name" value="Metallophos"/>
    <property type="match status" value="1"/>
</dbReference>
<feature type="region of interest" description="Disordered" evidence="1">
    <location>
        <begin position="223"/>
        <end position="247"/>
    </location>
</feature>
<dbReference type="PANTHER" id="PTHR12905:SF0">
    <property type="entry name" value="CALCINEURIN-LIKE PHOSPHOESTERASE DOMAIN-CONTAINING PROTEIN"/>
    <property type="match status" value="1"/>
</dbReference>
<evidence type="ECO:0000313" key="5">
    <source>
        <dbReference type="Proteomes" id="UP000291116"/>
    </source>
</evidence>
<feature type="chain" id="PRO_5019172065" description="Calcineurin-like phosphoesterase domain-containing protein" evidence="2">
    <location>
        <begin position="19"/>
        <end position="703"/>
    </location>
</feature>
<dbReference type="InterPro" id="IPR051693">
    <property type="entry name" value="UPF0046_metallophosphoest"/>
</dbReference>
<organism evidence="4 5">
    <name type="scientific">Pseudo-nitzschia multistriata</name>
    <dbReference type="NCBI Taxonomy" id="183589"/>
    <lineage>
        <taxon>Eukaryota</taxon>
        <taxon>Sar</taxon>
        <taxon>Stramenopiles</taxon>
        <taxon>Ochrophyta</taxon>
        <taxon>Bacillariophyta</taxon>
        <taxon>Bacillariophyceae</taxon>
        <taxon>Bacillariophycidae</taxon>
        <taxon>Bacillariales</taxon>
        <taxon>Bacillariaceae</taxon>
        <taxon>Pseudo-nitzschia</taxon>
    </lineage>
</organism>
<name>A0A448Z6X4_9STRA</name>
<keyword evidence="5" id="KW-1185">Reference proteome</keyword>
<dbReference type="CDD" id="cd07379">
    <property type="entry name" value="MPP_239FB"/>
    <property type="match status" value="1"/>
</dbReference>